<evidence type="ECO:0000259" key="1">
    <source>
        <dbReference type="Pfam" id="PF00534"/>
    </source>
</evidence>
<dbReference type="PANTHER" id="PTHR12526">
    <property type="entry name" value="GLYCOSYLTRANSFERASE"/>
    <property type="match status" value="1"/>
</dbReference>
<name>F3YZ61_DESAF</name>
<accession>F3YZ61</accession>
<dbReference type="STRING" id="690850.Desaf_2494"/>
<dbReference type="SUPFAM" id="SSF53756">
    <property type="entry name" value="UDP-Glycosyltransferase/glycogen phosphorylase"/>
    <property type="match status" value="1"/>
</dbReference>
<proteinExistence type="predicted"/>
<dbReference type="RefSeq" id="WP_014260515.1">
    <property type="nucleotide sequence ID" value="NC_016629.1"/>
</dbReference>
<protein>
    <submittedName>
        <fullName evidence="2">Glycosyl transferase group 1</fullName>
    </submittedName>
</protein>
<dbReference type="KEGG" id="daf:Desaf_2494"/>
<dbReference type="EMBL" id="CP003221">
    <property type="protein sequence ID" value="EGJ50817.1"/>
    <property type="molecule type" value="Genomic_DNA"/>
</dbReference>
<reference evidence="2 3" key="1">
    <citation type="journal article" date="2011" name="J. Bacteriol.">
        <title>Genome sequence of the mercury-methylating and pleomorphic Desulfovibrio africanus Strain Walvis Bay.</title>
        <authorList>
            <person name="Brown S.D."/>
            <person name="Wall J.D."/>
            <person name="Kucken A.M."/>
            <person name="Gilmour C.C."/>
            <person name="Podar M."/>
            <person name="Brandt C.C."/>
            <person name="Teshima H."/>
            <person name="Detter J.C."/>
            <person name="Han C.S."/>
            <person name="Land M.L."/>
            <person name="Lucas S."/>
            <person name="Han J."/>
            <person name="Pennacchio L."/>
            <person name="Nolan M."/>
            <person name="Pitluck S."/>
            <person name="Woyke T."/>
            <person name="Goodwin L."/>
            <person name="Palumbo A.V."/>
            <person name="Elias D.A."/>
        </authorList>
    </citation>
    <scope>NUCLEOTIDE SEQUENCE [LARGE SCALE GENOMIC DNA]</scope>
    <source>
        <strain evidence="2 3">Walvis Bay</strain>
    </source>
</reference>
<evidence type="ECO:0000313" key="2">
    <source>
        <dbReference type="EMBL" id="EGJ50817.1"/>
    </source>
</evidence>
<dbReference type="eggNOG" id="COG0438">
    <property type="taxonomic scope" value="Bacteria"/>
</dbReference>
<keyword evidence="2" id="KW-0808">Transferase</keyword>
<organism evidence="2 3">
    <name type="scientific">Desulfocurvibacter africanus subsp. africanus str. Walvis Bay</name>
    <dbReference type="NCBI Taxonomy" id="690850"/>
    <lineage>
        <taxon>Bacteria</taxon>
        <taxon>Pseudomonadati</taxon>
        <taxon>Thermodesulfobacteriota</taxon>
        <taxon>Desulfovibrionia</taxon>
        <taxon>Desulfovibrionales</taxon>
        <taxon>Desulfovibrionaceae</taxon>
        <taxon>Desulfocurvibacter</taxon>
    </lineage>
</organism>
<feature type="domain" description="Glycosyl transferase family 1" evidence="1">
    <location>
        <begin position="190"/>
        <end position="348"/>
    </location>
</feature>
<dbReference type="AlphaFoldDB" id="F3YZ61"/>
<dbReference type="GO" id="GO:0016757">
    <property type="term" value="F:glycosyltransferase activity"/>
    <property type="evidence" value="ECO:0007669"/>
    <property type="project" value="InterPro"/>
</dbReference>
<gene>
    <name evidence="2" type="ORF">Desaf_2494</name>
</gene>
<dbReference type="Pfam" id="PF00534">
    <property type="entry name" value="Glycos_transf_1"/>
    <property type="match status" value="1"/>
</dbReference>
<sequence>MTASALTVTHHTCLEQRGGAARVADMLAGWQAGSGMRVGHTFELAETEAGRQHQQSRIWLDDLRDAARSGGLVHLHATRDWPALLEGLAGQIPPLPKPVLTLHDCALLTGGCIYILNCPHYASGCVEPCPRSHGQVRERRERIEQALRSLSPLAVSPSRWLRDLAAQRFPWLDLRVVPNGVEWPEARPDKAEARRRLGLAAEARLALFVAHGGTSAAWKGGDIWMDMFKLIKTREPRAVACMLGGEKQERRGDVFLWPYVDRERMTLFLTAADVLVYPSRADNHPLIVLEAMAAGTCVAATAVGGIPEQIRDGETGALVRGDWLALAERTATLLAHPRQARNMGINAFETGRARFSLQRMAADYLRVYAQAAAD</sequence>
<dbReference type="InterPro" id="IPR001296">
    <property type="entry name" value="Glyco_trans_1"/>
</dbReference>
<dbReference type="Gene3D" id="3.40.50.2000">
    <property type="entry name" value="Glycogen Phosphorylase B"/>
    <property type="match status" value="2"/>
</dbReference>
<dbReference type="Proteomes" id="UP000007844">
    <property type="component" value="Chromosome"/>
</dbReference>
<evidence type="ECO:0000313" key="3">
    <source>
        <dbReference type="Proteomes" id="UP000007844"/>
    </source>
</evidence>
<dbReference type="HOGENOM" id="CLU_009583_28_3_7"/>
<keyword evidence="3" id="KW-1185">Reference proteome</keyword>